<dbReference type="GO" id="GO:0016903">
    <property type="term" value="F:oxidoreductase activity, acting on the aldehyde or oxo group of donors"/>
    <property type="evidence" value="ECO:0007669"/>
    <property type="project" value="InterPro"/>
</dbReference>
<dbReference type="InterPro" id="IPR002869">
    <property type="entry name" value="Pyrv_flavodox_OxRed_cen"/>
</dbReference>
<dbReference type="Gene3D" id="3.40.920.10">
    <property type="entry name" value="Pyruvate-ferredoxin oxidoreductase, PFOR, domain III"/>
    <property type="match status" value="1"/>
</dbReference>
<keyword evidence="4" id="KW-0670">Pyruvate</keyword>
<evidence type="ECO:0000259" key="2">
    <source>
        <dbReference type="Pfam" id="PF01558"/>
    </source>
</evidence>
<protein>
    <submittedName>
        <fullName evidence="4">Indolepyruvate ferredoxin oxidoreductase beta subunit</fullName>
    </submittedName>
</protein>
<evidence type="ECO:0000313" key="4">
    <source>
        <dbReference type="EMBL" id="SKB81852.1"/>
    </source>
</evidence>
<dbReference type="AlphaFoldDB" id="A0A1T5ECV8"/>
<dbReference type="PANTHER" id="PTHR43854">
    <property type="entry name" value="INDOLEPYRUVATE OXIDOREDUCTASE SUBUNIT IORB"/>
    <property type="match status" value="1"/>
</dbReference>
<dbReference type="Pfam" id="PF01558">
    <property type="entry name" value="POR"/>
    <property type="match status" value="1"/>
</dbReference>
<name>A0A1T5ECV8_9FLAO</name>
<keyword evidence="5" id="KW-1185">Reference proteome</keyword>
<gene>
    <name evidence="4" type="ORF">SAMN05660477_01306</name>
</gene>
<evidence type="ECO:0000259" key="3">
    <source>
        <dbReference type="Pfam" id="PF20169"/>
    </source>
</evidence>
<dbReference type="RefSeq" id="WP_079666568.1">
    <property type="nucleotide sequence ID" value="NZ_FUYZ01000003.1"/>
</dbReference>
<dbReference type="InterPro" id="IPR052198">
    <property type="entry name" value="IorB_Oxidoreductase"/>
</dbReference>
<keyword evidence="1" id="KW-0560">Oxidoreductase</keyword>
<dbReference type="Pfam" id="PF20169">
    <property type="entry name" value="DUF6537"/>
    <property type="match status" value="1"/>
</dbReference>
<dbReference type="InterPro" id="IPR046667">
    <property type="entry name" value="DUF6537"/>
</dbReference>
<accession>A0A1T5ECV8</accession>
<dbReference type="SUPFAM" id="SSF53323">
    <property type="entry name" value="Pyruvate-ferredoxin oxidoreductase, PFOR, domain III"/>
    <property type="match status" value="1"/>
</dbReference>
<reference evidence="4 5" key="1">
    <citation type="submission" date="2017-02" db="EMBL/GenBank/DDBJ databases">
        <authorList>
            <person name="Peterson S.W."/>
        </authorList>
    </citation>
    <scope>NUCLEOTIDE SEQUENCE [LARGE SCALE GENOMIC DNA]</scope>
    <source>
        <strain evidence="4 5">DSM 22323</strain>
    </source>
</reference>
<evidence type="ECO:0000313" key="5">
    <source>
        <dbReference type="Proteomes" id="UP000191112"/>
    </source>
</evidence>
<dbReference type="OrthoDB" id="1490270at2"/>
<dbReference type="EMBL" id="FUYZ01000003">
    <property type="protein sequence ID" value="SKB81852.1"/>
    <property type="molecule type" value="Genomic_DNA"/>
</dbReference>
<feature type="domain" description="DUF6537" evidence="3">
    <location>
        <begin position="257"/>
        <end position="467"/>
    </location>
</feature>
<dbReference type="NCBIfam" id="NF006179">
    <property type="entry name" value="PRK08312.1"/>
    <property type="match status" value="1"/>
</dbReference>
<dbReference type="Proteomes" id="UP000191112">
    <property type="component" value="Unassembled WGS sequence"/>
</dbReference>
<feature type="domain" description="Pyruvate/ketoisovalerate oxidoreductase catalytic" evidence="2">
    <location>
        <begin position="15"/>
        <end position="207"/>
    </location>
</feature>
<dbReference type="PANTHER" id="PTHR43854:SF1">
    <property type="entry name" value="INDOLEPYRUVATE OXIDOREDUCTASE SUBUNIT IORB"/>
    <property type="match status" value="1"/>
</dbReference>
<sequence>MRTLEPIKIALLAVGGDGGGVLTGWIAQLAENNGYFVQYTYIAGVAQRTGATVYYIELFPTKNLQDNVAEKTPVLSQMPGPHDVDILMATELMEAGRSIQRGFVSKKTTMIFSTNRNLAIREKESAGDGIADGARIFEMTEKYSKKSLFGNLKLIATKNGSIISSSMFGALAASGTLPFSKEEFIKVIETSGGKGIKQSVNSFNEAFQYIKDFTSQPKPYLPDMRPAVFQALPTSVSSKKLSEVLEEIKSKFPKETHDVIWHGLNHVVEFQDLKYGKVYLDKVAQILQLDSAEKAYQLTRQTAKNLAVGMAYDDLIFVSDEKTKKYRQKEVYQQVGAKENEIVNTLDYLHPGYEEVIGFLPAKMGLKYIDNAKMRDFYKRKFDKDRRMHSTGLFNFLMLYVMGGMRGWRMKTFRHFEEMENVDQWLKRIKTIAKVNYNLAVEVANSYRLKKGYGDTYKKGHSKFAMLNKYAADNMNVPEIEEKVRHILSVAIQNHDKKETEKLIASL</sequence>
<dbReference type="STRING" id="619805.SAMN05660477_01306"/>
<dbReference type="InterPro" id="IPR019752">
    <property type="entry name" value="Pyrv/ketoisovalerate_OxRed_cat"/>
</dbReference>
<evidence type="ECO:0000256" key="1">
    <source>
        <dbReference type="ARBA" id="ARBA00023002"/>
    </source>
</evidence>
<proteinExistence type="predicted"/>
<organism evidence="4 5">
    <name type="scientific">Soonwooa buanensis</name>
    <dbReference type="NCBI Taxonomy" id="619805"/>
    <lineage>
        <taxon>Bacteria</taxon>
        <taxon>Pseudomonadati</taxon>
        <taxon>Bacteroidota</taxon>
        <taxon>Flavobacteriia</taxon>
        <taxon>Flavobacteriales</taxon>
        <taxon>Weeksellaceae</taxon>
        <taxon>Chryseobacterium group</taxon>
        <taxon>Soonwooa</taxon>
    </lineage>
</organism>